<feature type="compositionally biased region" description="Polar residues" evidence="1">
    <location>
        <begin position="742"/>
        <end position="751"/>
    </location>
</feature>
<evidence type="ECO:0000313" key="3">
    <source>
        <dbReference type="Proteomes" id="UP000000560"/>
    </source>
</evidence>
<feature type="compositionally biased region" description="Basic and acidic residues" evidence="1">
    <location>
        <begin position="804"/>
        <end position="817"/>
    </location>
</feature>
<feature type="compositionally biased region" description="Polar residues" evidence="1">
    <location>
        <begin position="331"/>
        <end position="347"/>
    </location>
</feature>
<feature type="compositionally biased region" description="Basic residues" evidence="1">
    <location>
        <begin position="295"/>
        <end position="304"/>
    </location>
</feature>
<feature type="region of interest" description="Disordered" evidence="1">
    <location>
        <begin position="18"/>
        <end position="381"/>
    </location>
</feature>
<evidence type="ECO:0000313" key="2">
    <source>
        <dbReference type="EMBL" id="CBF85362.1"/>
    </source>
</evidence>
<feature type="compositionally biased region" description="Polar residues" evidence="1">
    <location>
        <begin position="255"/>
        <end position="264"/>
    </location>
</feature>
<dbReference type="InParanoid" id="Q5BCP6"/>
<protein>
    <submittedName>
        <fullName evidence="2">GPI-anchored cell surface glycoprotein, putative (AFU_orthologue AFUA_4G08650)</fullName>
    </submittedName>
</protein>
<organism evidence="2 3">
    <name type="scientific">Emericella nidulans (strain FGSC A4 / ATCC 38163 / CBS 112.46 / NRRL 194 / M139)</name>
    <name type="common">Aspergillus nidulans</name>
    <dbReference type="NCBI Taxonomy" id="227321"/>
    <lineage>
        <taxon>Eukaryota</taxon>
        <taxon>Fungi</taxon>
        <taxon>Dikarya</taxon>
        <taxon>Ascomycota</taxon>
        <taxon>Pezizomycotina</taxon>
        <taxon>Eurotiomycetes</taxon>
        <taxon>Eurotiomycetidae</taxon>
        <taxon>Eurotiales</taxon>
        <taxon>Aspergillaceae</taxon>
        <taxon>Aspergillus</taxon>
        <taxon>Aspergillus subgen. Nidulantes</taxon>
    </lineage>
</organism>
<dbReference type="EMBL" id="BN001307">
    <property type="protein sequence ID" value="CBF85362.1"/>
    <property type="molecule type" value="Genomic_DNA"/>
</dbReference>
<dbReference type="eggNOG" id="ENOG502RAJI">
    <property type="taxonomic scope" value="Eukaryota"/>
</dbReference>
<feature type="compositionally biased region" description="Basic and acidic residues" evidence="1">
    <location>
        <begin position="520"/>
        <end position="553"/>
    </location>
</feature>
<feature type="compositionally biased region" description="Polar residues" evidence="1">
    <location>
        <begin position="457"/>
        <end position="474"/>
    </location>
</feature>
<feature type="compositionally biased region" description="Polar residues" evidence="1">
    <location>
        <begin position="142"/>
        <end position="152"/>
    </location>
</feature>
<feature type="compositionally biased region" description="Polar residues" evidence="1">
    <location>
        <begin position="208"/>
        <end position="222"/>
    </location>
</feature>
<feature type="compositionally biased region" description="Low complexity" evidence="1">
    <location>
        <begin position="48"/>
        <end position="63"/>
    </location>
</feature>
<reference evidence="3" key="1">
    <citation type="journal article" date="2005" name="Nature">
        <title>Sequencing of Aspergillus nidulans and comparative analysis with A. fumigatus and A. oryzae.</title>
        <authorList>
            <person name="Galagan J.E."/>
            <person name="Calvo S.E."/>
            <person name="Cuomo C."/>
            <person name="Ma L.J."/>
            <person name="Wortman J.R."/>
            <person name="Batzoglou S."/>
            <person name="Lee S.I."/>
            <person name="Basturkmen M."/>
            <person name="Spevak C.C."/>
            <person name="Clutterbuck J."/>
            <person name="Kapitonov V."/>
            <person name="Jurka J."/>
            <person name="Scazzocchio C."/>
            <person name="Farman M."/>
            <person name="Butler J."/>
            <person name="Purcell S."/>
            <person name="Harris S."/>
            <person name="Braus G.H."/>
            <person name="Draht O."/>
            <person name="Busch S."/>
            <person name="D'Enfert C."/>
            <person name="Bouchier C."/>
            <person name="Goldman G.H."/>
            <person name="Bell-Pedersen D."/>
            <person name="Griffiths-Jones S."/>
            <person name="Doonan J.H."/>
            <person name="Yu J."/>
            <person name="Vienken K."/>
            <person name="Pain A."/>
            <person name="Freitag M."/>
            <person name="Selker E.U."/>
            <person name="Archer D.B."/>
            <person name="Penalva M.A."/>
            <person name="Oakley B.R."/>
            <person name="Momany M."/>
            <person name="Tanaka T."/>
            <person name="Kumagai T."/>
            <person name="Asai K."/>
            <person name="Machida M."/>
            <person name="Nierman W.C."/>
            <person name="Denning D.W."/>
            <person name="Caddick M."/>
            <person name="Hynes M."/>
            <person name="Paoletti M."/>
            <person name="Fischer R."/>
            <person name="Miller B."/>
            <person name="Dyer P."/>
            <person name="Sachs M.S."/>
            <person name="Osmani S.A."/>
            <person name="Birren B.W."/>
        </authorList>
    </citation>
    <scope>NUCLEOTIDE SEQUENCE [LARGE SCALE GENOMIC DNA]</scope>
    <source>
        <strain evidence="3">FGSC A4 / ATCC 38163 / CBS 112.46 / NRRL 194 / M139</strain>
    </source>
</reference>
<gene>
    <name evidence="2" type="ORF">ANIA_01684</name>
</gene>
<reference evidence="3" key="2">
    <citation type="journal article" date="2009" name="Fungal Genet. Biol.">
        <title>The 2008 update of the Aspergillus nidulans genome annotation: a community effort.</title>
        <authorList>
            <person name="Wortman J.R."/>
            <person name="Gilsenan J.M."/>
            <person name="Joardar V."/>
            <person name="Deegan J."/>
            <person name="Clutterbuck J."/>
            <person name="Andersen M.R."/>
            <person name="Archer D."/>
            <person name="Bencina M."/>
            <person name="Braus G."/>
            <person name="Coutinho P."/>
            <person name="von Dohren H."/>
            <person name="Doonan J."/>
            <person name="Driessen A.J."/>
            <person name="Durek P."/>
            <person name="Espeso E."/>
            <person name="Fekete E."/>
            <person name="Flipphi M."/>
            <person name="Estrada C.G."/>
            <person name="Geysens S."/>
            <person name="Goldman G."/>
            <person name="de Groot P.W."/>
            <person name="Hansen K."/>
            <person name="Harris S.D."/>
            <person name="Heinekamp T."/>
            <person name="Helmstaedt K."/>
            <person name="Henrissat B."/>
            <person name="Hofmann G."/>
            <person name="Homan T."/>
            <person name="Horio T."/>
            <person name="Horiuchi H."/>
            <person name="James S."/>
            <person name="Jones M."/>
            <person name="Karaffa L."/>
            <person name="Karanyi Z."/>
            <person name="Kato M."/>
            <person name="Keller N."/>
            <person name="Kelly D.E."/>
            <person name="Kiel J.A."/>
            <person name="Kim J.M."/>
            <person name="van der Klei I.J."/>
            <person name="Klis F.M."/>
            <person name="Kovalchuk A."/>
            <person name="Krasevec N."/>
            <person name="Kubicek C.P."/>
            <person name="Liu B."/>
            <person name="Maccabe A."/>
            <person name="Meyer V."/>
            <person name="Mirabito P."/>
            <person name="Miskei M."/>
            <person name="Mos M."/>
            <person name="Mullins J."/>
            <person name="Nelson D.R."/>
            <person name="Nielsen J."/>
            <person name="Oakley B.R."/>
            <person name="Osmani S.A."/>
            <person name="Pakula T."/>
            <person name="Paszewski A."/>
            <person name="Paulsen I."/>
            <person name="Pilsyk S."/>
            <person name="Pocsi I."/>
            <person name="Punt P.J."/>
            <person name="Ram A.F."/>
            <person name="Ren Q."/>
            <person name="Robellet X."/>
            <person name="Robson G."/>
            <person name="Seiboth B."/>
            <person name="van Solingen P."/>
            <person name="Specht T."/>
            <person name="Sun J."/>
            <person name="Taheri-Talesh N."/>
            <person name="Takeshita N."/>
            <person name="Ussery D."/>
            <person name="vanKuyk P.A."/>
            <person name="Visser H."/>
            <person name="van de Vondervoort P.J."/>
            <person name="de Vries R.P."/>
            <person name="Walton J."/>
            <person name="Xiang X."/>
            <person name="Xiong Y."/>
            <person name="Zeng A.P."/>
            <person name="Brandt B.W."/>
            <person name="Cornell M.J."/>
            <person name="van den Hondel C.A."/>
            <person name="Visser J."/>
            <person name="Oliver S.G."/>
            <person name="Turner G."/>
        </authorList>
    </citation>
    <scope>GENOME REANNOTATION</scope>
    <source>
        <strain evidence="3">FGSC A4 / ATCC 38163 / CBS 112.46 / NRRL 194 / M139</strain>
    </source>
</reference>
<feature type="region of interest" description="Disordered" evidence="1">
    <location>
        <begin position="705"/>
        <end position="778"/>
    </location>
</feature>
<accession>Q5BCP6</accession>
<sequence>MHCRSRMSHAAFITGANTPQWLRSRRSSSRASQRTAPAPAPELTTSNLTQSSYSLPPTPLTSSFDEILPSAKRRRTQRAINSEDKTLPAGGTETPTHRAFSEPFQAPNSHSSARATRAGNLIQPNTQGSQLHTASLPETDPETPSRSKSKTPASEKPRSERTITPKPQTRQQTTTVKLESDKDTVKDSPMGAAMSHSRKARKPLPTRNDGSADQENAATPTESSTSRAASPQSSRRDRKSKLATNTAAKIKSSPAAKTQSTPTSAAKDKPVLNGTARAATPAKRPEAATPGTSTRPRRRDRKSTKANGQTPDSKRETATSASTETRDEDVQCTQSQSPNKRNNTVTLNVGRKPLESLLAQQTPNGDPSNNGTPADVENGDYHFEYDTDMYRNNYGLDGHMDAPTSPTSLSTTTSNAARTSGRTRKPTIRALESFESERRHRRPRASSVKATAEPMEATSSPNSTQKPTQESSPAKFTPAHRPDIMSIAKLIYKLAAQALAPDFVPAPEADTWISELQQKVDKEQERKKEQEQEARSKAKHQKDNGSDKEKEAGQEMVTSSAEEEAESGRESTPPSSKPYLDNVQVSTPWTDEDGWVYTGQVNKYEEEYVIIPPKFEWYRPNNTYGDDRLPLPPVRLRSLVQAEKDRAMGYPPLIGDRNIPITQEYFLYENVPEEKAKLKIKEAARERGIYVSRFMTTEEIQTMIDNYDSGKPPVPLDPPVPPVVGEPVKAKEPTRKRRRAETSTPSKQSEVGSPRPKRRRQDTDDTTPSDPSAGDYQEKLSLRVKLVFENKQLLRKHVAATEAKNAEQSKKRPHSEIEDIPTDTQSPTVQKQKASTPVSAPTTPARGTGQLNSAQVTPESTEQTPAETTPGGRPRRRAADALMANFQRHAEARALRSERAKMGHAKRKGTPLKTVTGVHGDTVESPIRPAANPIKADPVQH</sequence>
<feature type="region of interest" description="Disordered" evidence="1">
    <location>
        <begin position="897"/>
        <end position="941"/>
    </location>
</feature>
<dbReference type="KEGG" id="ani:ANIA_01684"/>
<feature type="region of interest" description="Disordered" evidence="1">
    <location>
        <begin position="397"/>
        <end position="480"/>
    </location>
</feature>
<evidence type="ECO:0000256" key="1">
    <source>
        <dbReference type="SAM" id="MobiDB-lite"/>
    </source>
</evidence>
<proteinExistence type="predicted"/>
<dbReference type="GeneID" id="2874710"/>
<dbReference type="HOGENOM" id="CLU_010062_0_0_1"/>
<dbReference type="AlphaFoldDB" id="Q5BCP6"/>
<name>Q5BCP6_EMENI</name>
<dbReference type="RefSeq" id="XP_659288.1">
    <property type="nucleotide sequence ID" value="XM_654196.1"/>
</dbReference>
<feature type="compositionally biased region" description="Low complexity" evidence="1">
    <location>
        <begin position="223"/>
        <end position="233"/>
    </location>
</feature>
<accession>C8VNT2</accession>
<dbReference type="Proteomes" id="UP000000560">
    <property type="component" value="Chromosome VII"/>
</dbReference>
<feature type="compositionally biased region" description="Polar residues" evidence="1">
    <location>
        <begin position="122"/>
        <end position="133"/>
    </location>
</feature>
<feature type="compositionally biased region" description="Low complexity" evidence="1">
    <location>
        <begin position="164"/>
        <end position="175"/>
    </location>
</feature>
<feature type="compositionally biased region" description="Polar residues" evidence="1">
    <location>
        <begin position="822"/>
        <end position="842"/>
    </location>
</feature>
<keyword evidence="3" id="KW-1185">Reference proteome</keyword>
<feature type="compositionally biased region" description="Pro residues" evidence="1">
    <location>
        <begin position="712"/>
        <end position="724"/>
    </location>
</feature>
<feature type="region of interest" description="Disordered" evidence="1">
    <location>
        <begin position="520"/>
        <end position="585"/>
    </location>
</feature>
<feature type="compositionally biased region" description="Polar residues" evidence="1">
    <location>
        <begin position="358"/>
        <end position="372"/>
    </location>
</feature>
<feature type="compositionally biased region" description="Low complexity" evidence="1">
    <location>
        <begin position="402"/>
        <end position="420"/>
    </location>
</feature>
<feature type="compositionally biased region" description="Basic and acidic residues" evidence="1">
    <location>
        <begin position="153"/>
        <end position="163"/>
    </location>
</feature>
<feature type="region of interest" description="Disordered" evidence="1">
    <location>
        <begin position="800"/>
        <end position="879"/>
    </location>
</feature>
<dbReference type="OMA" id="EWYRPNN"/>
<dbReference type="OrthoDB" id="4505596at2759"/>
<feature type="compositionally biased region" description="Polar residues" evidence="1">
    <location>
        <begin position="849"/>
        <end position="863"/>
    </location>
</feature>